<organism evidence="1">
    <name type="scientific">marine metagenome</name>
    <dbReference type="NCBI Taxonomy" id="408172"/>
    <lineage>
        <taxon>unclassified sequences</taxon>
        <taxon>metagenomes</taxon>
        <taxon>ecological metagenomes</taxon>
    </lineage>
</organism>
<dbReference type="EMBL" id="UINC01046986">
    <property type="protein sequence ID" value="SVB55683.1"/>
    <property type="molecule type" value="Genomic_DNA"/>
</dbReference>
<dbReference type="Gene3D" id="3.40.50.720">
    <property type="entry name" value="NAD(P)-binding Rossmann-like Domain"/>
    <property type="match status" value="1"/>
</dbReference>
<dbReference type="AlphaFoldDB" id="A0A382F0D2"/>
<proteinExistence type="predicted"/>
<protein>
    <submittedName>
        <fullName evidence="1">Uncharacterized protein</fullName>
    </submittedName>
</protein>
<name>A0A382F0D2_9ZZZZ</name>
<reference evidence="1" key="1">
    <citation type="submission" date="2018-05" db="EMBL/GenBank/DDBJ databases">
        <authorList>
            <person name="Lanie J.A."/>
            <person name="Ng W.-L."/>
            <person name="Kazmierczak K.M."/>
            <person name="Andrzejewski T.M."/>
            <person name="Davidsen T.M."/>
            <person name="Wayne K.J."/>
            <person name="Tettelin H."/>
            <person name="Glass J.I."/>
            <person name="Rusch D."/>
            <person name="Podicherti R."/>
            <person name="Tsui H.-C.T."/>
            <person name="Winkler M.E."/>
        </authorList>
    </citation>
    <scope>NUCLEOTIDE SEQUENCE</scope>
</reference>
<gene>
    <name evidence="1" type="ORF">METZ01_LOCUS208537</name>
</gene>
<sequence>MYHYSTESSHSLRVAVFGVGAIGGYFGG</sequence>
<accession>A0A382F0D2</accession>
<feature type="non-terminal residue" evidence="1">
    <location>
        <position position="28"/>
    </location>
</feature>
<evidence type="ECO:0000313" key="1">
    <source>
        <dbReference type="EMBL" id="SVB55683.1"/>
    </source>
</evidence>